<gene>
    <name evidence="2" type="ORF">SAMN05216189_1005124</name>
    <name evidence="3" type="ORF">SAMN06295949_10863</name>
</gene>
<dbReference type="InterPro" id="IPR006311">
    <property type="entry name" value="TAT_signal"/>
</dbReference>
<dbReference type="Pfam" id="PF13618">
    <property type="entry name" value="Gluconate_2-dh3"/>
    <property type="match status" value="1"/>
</dbReference>
<reference evidence="2 5" key="1">
    <citation type="submission" date="2016-10" db="EMBL/GenBank/DDBJ databases">
        <authorList>
            <person name="de Groot N.N."/>
        </authorList>
    </citation>
    <scope>NUCLEOTIDE SEQUENCE [LARGE SCALE GENOMIC DNA]</scope>
    <source>
        <strain evidence="2 5">CCM 7361</strain>
    </source>
</reference>
<evidence type="ECO:0000313" key="3">
    <source>
        <dbReference type="EMBL" id="SNS84245.1"/>
    </source>
</evidence>
<evidence type="ECO:0000313" key="4">
    <source>
        <dbReference type="Proteomes" id="UP000198309"/>
    </source>
</evidence>
<dbReference type="Proteomes" id="UP000199693">
    <property type="component" value="Unassembled WGS sequence"/>
</dbReference>
<reference evidence="3 4" key="2">
    <citation type="submission" date="2017-06" db="EMBL/GenBank/DDBJ databases">
        <authorList>
            <person name="Varghese N."/>
            <person name="Submissions S."/>
        </authorList>
    </citation>
    <scope>NUCLEOTIDE SEQUENCE [LARGE SCALE GENOMIC DNA]</scope>
    <source>
        <strain evidence="3 4">RLD-1</strain>
    </source>
</reference>
<dbReference type="EMBL" id="FNEC01000005">
    <property type="protein sequence ID" value="SDI46328.1"/>
    <property type="molecule type" value="Genomic_DNA"/>
</dbReference>
<protein>
    <submittedName>
        <fullName evidence="2">Gluconate 2-dehydrogenase gamma chain</fullName>
    </submittedName>
</protein>
<dbReference type="NCBIfam" id="TIGR01409">
    <property type="entry name" value="TAT_signal_seq"/>
    <property type="match status" value="1"/>
</dbReference>
<keyword evidence="4" id="KW-1185">Reference proteome</keyword>
<dbReference type="InterPro" id="IPR019546">
    <property type="entry name" value="TAT_signal_bac_arc"/>
</dbReference>
<name>A0A239HST3_9PSED</name>
<proteinExistence type="predicted"/>
<evidence type="ECO:0000313" key="2">
    <source>
        <dbReference type="EMBL" id="SDI46328.1"/>
    </source>
</evidence>
<evidence type="ECO:0000256" key="1">
    <source>
        <dbReference type="ARBA" id="ARBA00022729"/>
    </source>
</evidence>
<dbReference type="AlphaFoldDB" id="A0A239HST3"/>
<dbReference type="InterPro" id="IPR027056">
    <property type="entry name" value="Gluconate_2DH_su3"/>
</dbReference>
<accession>A0A239HST3</accession>
<sequence length="242" mass="26375">MSSKAVAEGASRRRFLKGSLTLIPAVAVLGAGLVETRDAAAGPQSAGQQYQPLYFNAAEWQFLLAACDRLIPDDENGPGAVAEGVPEFIDRQMETGYGHGGLWYLQGPFLEGPAELGPQSRLSPREIYRLGIAEVQRHCQRQFAGKRFEALPREAQEAVLTQLERGEPAFEACPAALFFGQIWQNTREGYLADPVHGGNRSMASWRMIGFPGARADFTDWVDRPNQAYPQGPVSIAGKRGGL</sequence>
<organism evidence="2 5">
    <name type="scientific">Pseudomonas delhiensis</name>
    <dbReference type="NCBI Taxonomy" id="366289"/>
    <lineage>
        <taxon>Bacteria</taxon>
        <taxon>Pseudomonadati</taxon>
        <taxon>Pseudomonadota</taxon>
        <taxon>Gammaproteobacteria</taxon>
        <taxon>Pseudomonadales</taxon>
        <taxon>Pseudomonadaceae</taxon>
        <taxon>Pseudomonas</taxon>
    </lineage>
</organism>
<evidence type="ECO:0000313" key="5">
    <source>
        <dbReference type="Proteomes" id="UP000199693"/>
    </source>
</evidence>
<keyword evidence="1" id="KW-0732">Signal</keyword>
<dbReference type="Proteomes" id="UP000198309">
    <property type="component" value="Unassembled WGS sequence"/>
</dbReference>
<dbReference type="EMBL" id="FZPC01000008">
    <property type="protein sequence ID" value="SNS84245.1"/>
    <property type="molecule type" value="Genomic_DNA"/>
</dbReference>
<dbReference type="RefSeq" id="WP_089391147.1">
    <property type="nucleotide sequence ID" value="NZ_FNEC01000005.1"/>
</dbReference>
<dbReference type="PROSITE" id="PS51318">
    <property type="entry name" value="TAT"/>
    <property type="match status" value="1"/>
</dbReference>